<feature type="domain" description="Plasmid pRiA4b Orf3-like" evidence="1">
    <location>
        <begin position="7"/>
        <end position="176"/>
    </location>
</feature>
<dbReference type="EMBL" id="CAAHFG010000001">
    <property type="protein sequence ID" value="VGO11811.1"/>
    <property type="molecule type" value="Genomic_DNA"/>
</dbReference>
<organism evidence="2 3">
    <name type="scientific">Pontiella desulfatans</name>
    <dbReference type="NCBI Taxonomy" id="2750659"/>
    <lineage>
        <taxon>Bacteria</taxon>
        <taxon>Pseudomonadati</taxon>
        <taxon>Kiritimatiellota</taxon>
        <taxon>Kiritimatiellia</taxon>
        <taxon>Kiritimatiellales</taxon>
        <taxon>Pontiellaceae</taxon>
        <taxon>Pontiella</taxon>
    </lineage>
</organism>
<dbReference type="InterPro" id="IPR024047">
    <property type="entry name" value="MM3350-like_sf"/>
</dbReference>
<dbReference type="InterPro" id="IPR012912">
    <property type="entry name" value="Plasmid_pRiA4b_Orf3-like"/>
</dbReference>
<accession>A0A6C2TWW9</accession>
<evidence type="ECO:0000313" key="3">
    <source>
        <dbReference type="Proteomes" id="UP000366872"/>
    </source>
</evidence>
<dbReference type="RefSeq" id="WP_136077529.1">
    <property type="nucleotide sequence ID" value="NZ_CAAHFG010000001.1"/>
</dbReference>
<proteinExistence type="predicted"/>
<dbReference type="SUPFAM" id="SSF159941">
    <property type="entry name" value="MM3350-like"/>
    <property type="match status" value="1"/>
</dbReference>
<dbReference type="Gene3D" id="3.10.290.30">
    <property type="entry name" value="MM3350-like"/>
    <property type="match status" value="1"/>
</dbReference>
<protein>
    <recommendedName>
        <fullName evidence="1">Plasmid pRiA4b Orf3-like domain-containing protein</fullName>
    </recommendedName>
</protein>
<name>A0A6C2TWW9_PONDE</name>
<dbReference type="PANTHER" id="PTHR41878:SF1">
    <property type="entry name" value="TNPR PROTEIN"/>
    <property type="match status" value="1"/>
</dbReference>
<reference evidence="2 3" key="1">
    <citation type="submission" date="2019-04" db="EMBL/GenBank/DDBJ databases">
        <authorList>
            <person name="Van Vliet M D."/>
        </authorList>
    </citation>
    <scope>NUCLEOTIDE SEQUENCE [LARGE SCALE GENOMIC DNA]</scope>
    <source>
        <strain evidence="2 3">F1</strain>
    </source>
</reference>
<gene>
    <name evidence="2" type="ORF">PDESU_00358</name>
</gene>
<dbReference type="Proteomes" id="UP000366872">
    <property type="component" value="Unassembled WGS sequence"/>
</dbReference>
<dbReference type="PANTHER" id="PTHR41878">
    <property type="entry name" value="LEXA REPRESSOR-RELATED"/>
    <property type="match status" value="1"/>
</dbReference>
<dbReference type="AlphaFoldDB" id="A0A6C2TWW9"/>
<evidence type="ECO:0000313" key="2">
    <source>
        <dbReference type="EMBL" id="VGO11811.1"/>
    </source>
</evidence>
<keyword evidence="3" id="KW-1185">Reference proteome</keyword>
<evidence type="ECO:0000259" key="1">
    <source>
        <dbReference type="Pfam" id="PF07929"/>
    </source>
</evidence>
<dbReference type="Pfam" id="PF07929">
    <property type="entry name" value="PRiA4_ORF3"/>
    <property type="match status" value="1"/>
</dbReference>
<sequence>MAATNSVELKIELEFIEPLIWRRVAVPDSCSLGDLHSVIQTAMGWRDCHLHCFDIDGTKYTFPNQLPEMDMEDEGTVHLSDLIKSGIKRFLYEYDFGDDWRHWITIEKVSPVDSNSTLPDCLDGARACPPEDCGSIPGYEDLVMAFNDESPDEDQDALLEWLESMEPGWNPDVFDRGRVNKELQESWR</sequence>